<dbReference type="RefSeq" id="WP_379663691.1">
    <property type="nucleotide sequence ID" value="NZ_JBHUDG010000046.1"/>
</dbReference>
<proteinExistence type="inferred from homology"/>
<dbReference type="PROSITE" id="PS51257">
    <property type="entry name" value="PROKAR_LIPOPROTEIN"/>
    <property type="match status" value="1"/>
</dbReference>
<keyword evidence="2" id="KW-0813">Transport</keyword>
<gene>
    <name evidence="5" type="ORF">ACFSAH_15710</name>
</gene>
<dbReference type="EMBL" id="JBHUDG010000046">
    <property type="protein sequence ID" value="MFD1631322.1"/>
    <property type="molecule type" value="Genomic_DNA"/>
</dbReference>
<dbReference type="InterPro" id="IPR006143">
    <property type="entry name" value="RND_pump_MFP"/>
</dbReference>
<comment type="similarity">
    <text evidence="1">Belongs to the membrane fusion protein (MFP) (TC 8.A.1) family.</text>
</comment>
<dbReference type="PANTHER" id="PTHR30097:SF16">
    <property type="entry name" value="CATION EFFLUX SYSTEM (CZCB-LIKE)"/>
    <property type="match status" value="1"/>
</dbReference>
<organism evidence="5 6">
    <name type="scientific">Pseudopedobacter beijingensis</name>
    <dbReference type="NCBI Taxonomy" id="1207056"/>
    <lineage>
        <taxon>Bacteria</taxon>
        <taxon>Pseudomonadati</taxon>
        <taxon>Bacteroidota</taxon>
        <taxon>Sphingobacteriia</taxon>
        <taxon>Sphingobacteriales</taxon>
        <taxon>Sphingobacteriaceae</taxon>
        <taxon>Pseudopedobacter</taxon>
    </lineage>
</organism>
<dbReference type="InterPro" id="IPR051909">
    <property type="entry name" value="MFP_Cation_Efflux"/>
</dbReference>
<dbReference type="Pfam" id="PF25954">
    <property type="entry name" value="Beta-barrel_RND_2"/>
    <property type="match status" value="1"/>
</dbReference>
<evidence type="ECO:0000313" key="5">
    <source>
        <dbReference type="EMBL" id="MFD1631322.1"/>
    </source>
</evidence>
<dbReference type="InterPro" id="IPR058792">
    <property type="entry name" value="Beta-barrel_RND_2"/>
</dbReference>
<evidence type="ECO:0000313" key="6">
    <source>
        <dbReference type="Proteomes" id="UP001597118"/>
    </source>
</evidence>
<comment type="caution">
    <text evidence="5">The sequence shown here is derived from an EMBL/GenBank/DDBJ whole genome shotgun (WGS) entry which is preliminary data.</text>
</comment>
<feature type="domain" description="Multidrug resistance protein MdtA-like C-terminal permuted SH3" evidence="4">
    <location>
        <begin position="317"/>
        <end position="373"/>
    </location>
</feature>
<dbReference type="Pfam" id="PF25967">
    <property type="entry name" value="RND-MFP_C"/>
    <property type="match status" value="1"/>
</dbReference>
<dbReference type="Proteomes" id="UP001597118">
    <property type="component" value="Unassembled WGS sequence"/>
</dbReference>
<evidence type="ECO:0000259" key="3">
    <source>
        <dbReference type="Pfam" id="PF25954"/>
    </source>
</evidence>
<sequence>MITKSANFRSTAKTVLSLSVSLFVLYSCTNRNEENHNVSASYSIKGDTIVLTENSNIKSRLSFFTIGEQEFRSEITTVGTVKSIPNNYAEIAPPFAGRVLKSYIRLGQKVVPGSPIFEISSPDYFNSQKEYFDAKQEFRQAELNLKRQKDLLKNGVGVQRELEEAETDFETKKSALSNASAALKIFNIDPSKTVLGQPLIVTSPIKGEIVDNNIVIGQYLKEDAAPLAIVAELSKVWIVGQVKEKDIRFIQEQKDVEVTIAALPGKIIKGKVYHVNEIVDEETRSVQVLIECDNSKHDLKPGMYVSVRFIDNPASGILVPLKAIQQMDDAQFVYVQAGKDQYLKRKIETQMTLNEDKVLVTSGLNPQDVIVSEGGIFLLEMK</sequence>
<dbReference type="Gene3D" id="2.40.30.170">
    <property type="match status" value="1"/>
</dbReference>
<protein>
    <submittedName>
        <fullName evidence="5">Efflux RND transporter periplasmic adaptor subunit</fullName>
    </submittedName>
</protein>
<evidence type="ECO:0000256" key="2">
    <source>
        <dbReference type="ARBA" id="ARBA00022448"/>
    </source>
</evidence>
<evidence type="ECO:0000256" key="1">
    <source>
        <dbReference type="ARBA" id="ARBA00009477"/>
    </source>
</evidence>
<evidence type="ECO:0000259" key="4">
    <source>
        <dbReference type="Pfam" id="PF25967"/>
    </source>
</evidence>
<dbReference type="Gene3D" id="2.40.420.20">
    <property type="match status" value="1"/>
</dbReference>
<dbReference type="PANTHER" id="PTHR30097">
    <property type="entry name" value="CATION EFFLUX SYSTEM PROTEIN CUSB"/>
    <property type="match status" value="1"/>
</dbReference>
<keyword evidence="6" id="KW-1185">Reference proteome</keyword>
<dbReference type="InterPro" id="IPR058627">
    <property type="entry name" value="MdtA-like_C"/>
</dbReference>
<reference evidence="6" key="1">
    <citation type="journal article" date="2019" name="Int. J. Syst. Evol. Microbiol.">
        <title>The Global Catalogue of Microorganisms (GCM) 10K type strain sequencing project: providing services to taxonomists for standard genome sequencing and annotation.</title>
        <authorList>
            <consortium name="The Broad Institute Genomics Platform"/>
            <consortium name="The Broad Institute Genome Sequencing Center for Infectious Disease"/>
            <person name="Wu L."/>
            <person name="Ma J."/>
        </authorList>
    </citation>
    <scope>NUCLEOTIDE SEQUENCE [LARGE SCALE GENOMIC DNA]</scope>
    <source>
        <strain evidence="6">CCUG 53762</strain>
    </source>
</reference>
<name>A0ABW4IH41_9SPHI</name>
<dbReference type="NCBIfam" id="TIGR01730">
    <property type="entry name" value="RND_mfp"/>
    <property type="match status" value="1"/>
</dbReference>
<dbReference type="Gene3D" id="1.10.287.470">
    <property type="entry name" value="Helix hairpin bin"/>
    <property type="match status" value="1"/>
</dbReference>
<accession>A0ABW4IH41</accession>
<feature type="domain" description="CusB-like beta-barrel" evidence="3">
    <location>
        <begin position="235"/>
        <end position="310"/>
    </location>
</feature>
<dbReference type="SUPFAM" id="SSF111369">
    <property type="entry name" value="HlyD-like secretion proteins"/>
    <property type="match status" value="1"/>
</dbReference>